<feature type="transmembrane region" description="Helical" evidence="8">
    <location>
        <begin position="137"/>
        <end position="157"/>
    </location>
</feature>
<comment type="similarity">
    <text evidence="2 8">Belongs to the 4-toluene sulfonate uptake permease (TSUP) (TC 2.A.102) family.</text>
</comment>
<gene>
    <name evidence="9" type="ORF">SAMN04488001_1240</name>
</gene>
<feature type="transmembrane region" description="Helical" evidence="8">
    <location>
        <begin position="177"/>
        <end position="194"/>
    </location>
</feature>
<dbReference type="OrthoDB" id="9800873at2"/>
<evidence type="ECO:0000313" key="10">
    <source>
        <dbReference type="Proteomes" id="UP000199441"/>
    </source>
</evidence>
<dbReference type="Proteomes" id="UP000199441">
    <property type="component" value="Unassembled WGS sequence"/>
</dbReference>
<evidence type="ECO:0000313" key="9">
    <source>
        <dbReference type="EMBL" id="SDW57913.1"/>
    </source>
</evidence>
<keyword evidence="3" id="KW-0813">Transport</keyword>
<dbReference type="InterPro" id="IPR002781">
    <property type="entry name" value="TM_pro_TauE-like"/>
</dbReference>
<evidence type="ECO:0000256" key="8">
    <source>
        <dbReference type="RuleBase" id="RU363041"/>
    </source>
</evidence>
<evidence type="ECO:0000256" key="7">
    <source>
        <dbReference type="ARBA" id="ARBA00023136"/>
    </source>
</evidence>
<comment type="subcellular location">
    <subcellularLocation>
        <location evidence="1 8">Cell membrane</location>
        <topology evidence="1 8">Multi-pass membrane protein</topology>
    </subcellularLocation>
</comment>
<protein>
    <recommendedName>
        <fullName evidence="8">Probable membrane transporter protein</fullName>
    </recommendedName>
</protein>
<dbReference type="GO" id="GO:0005886">
    <property type="term" value="C:plasma membrane"/>
    <property type="evidence" value="ECO:0007669"/>
    <property type="project" value="UniProtKB-SubCell"/>
</dbReference>
<dbReference type="EMBL" id="FNOI01000002">
    <property type="protein sequence ID" value="SDW57913.1"/>
    <property type="molecule type" value="Genomic_DNA"/>
</dbReference>
<sequence>MDLFTQIIAPEFLVLAFIIGAASGFVKGVVGFGMPMIFISGLSSFLSPELALAGLILPTVASNGMQALRQGGSAAWESLKHFKVFLGVGAVALLLSAQMVAVIPSNTLYLMIGVFVTGFTALQLFGWRPSLAGRSRAVEAFVGAFAGLIGGVSGVWGPPTVLYLTAVGTPKQEQMRVQGVVYGLGAVLLMAAHIKSGILRPETVPFSALLVVPAVFGIWLGFKVQDRIDQAMFRKVTSCVLLLAGLNLIRRGLVG</sequence>
<keyword evidence="7 8" id="KW-0472">Membrane</keyword>
<keyword evidence="10" id="KW-1185">Reference proteome</keyword>
<feature type="transmembrane region" description="Helical" evidence="8">
    <location>
        <begin position="82"/>
        <end position="101"/>
    </location>
</feature>
<evidence type="ECO:0000256" key="1">
    <source>
        <dbReference type="ARBA" id="ARBA00004651"/>
    </source>
</evidence>
<evidence type="ECO:0000256" key="5">
    <source>
        <dbReference type="ARBA" id="ARBA00022692"/>
    </source>
</evidence>
<feature type="transmembrane region" description="Helical" evidence="8">
    <location>
        <begin position="107"/>
        <end position="125"/>
    </location>
</feature>
<proteinExistence type="inferred from homology"/>
<evidence type="ECO:0000256" key="4">
    <source>
        <dbReference type="ARBA" id="ARBA00022475"/>
    </source>
</evidence>
<dbReference type="PANTHER" id="PTHR30269:SF32">
    <property type="entry name" value="MEMBRANE TRANSPORTER PROTEIN-RELATED"/>
    <property type="match status" value="1"/>
</dbReference>
<name>A0A1H2UP23_9RHOB</name>
<reference evidence="10" key="1">
    <citation type="submission" date="2016-10" db="EMBL/GenBank/DDBJ databases">
        <authorList>
            <person name="Varghese N."/>
            <person name="Submissions S."/>
        </authorList>
    </citation>
    <scope>NUCLEOTIDE SEQUENCE [LARGE SCALE GENOMIC DNA]</scope>
    <source>
        <strain evidence="10">DSM 26922</strain>
    </source>
</reference>
<organism evidence="9 10">
    <name type="scientific">Litoreibacter albidus</name>
    <dbReference type="NCBI Taxonomy" id="670155"/>
    <lineage>
        <taxon>Bacteria</taxon>
        <taxon>Pseudomonadati</taxon>
        <taxon>Pseudomonadota</taxon>
        <taxon>Alphaproteobacteria</taxon>
        <taxon>Rhodobacterales</taxon>
        <taxon>Roseobacteraceae</taxon>
        <taxon>Litoreibacter</taxon>
    </lineage>
</organism>
<keyword evidence="5 8" id="KW-0812">Transmembrane</keyword>
<evidence type="ECO:0000256" key="3">
    <source>
        <dbReference type="ARBA" id="ARBA00022448"/>
    </source>
</evidence>
<dbReference type="InterPro" id="IPR052017">
    <property type="entry name" value="TSUP"/>
</dbReference>
<dbReference type="RefSeq" id="WP_089945767.1">
    <property type="nucleotide sequence ID" value="NZ_FNOI01000002.1"/>
</dbReference>
<dbReference type="PANTHER" id="PTHR30269">
    <property type="entry name" value="TRANSMEMBRANE PROTEIN YFCA"/>
    <property type="match status" value="1"/>
</dbReference>
<accession>A0A1H2UP23</accession>
<keyword evidence="6 8" id="KW-1133">Transmembrane helix</keyword>
<dbReference type="AlphaFoldDB" id="A0A1H2UP23"/>
<dbReference type="STRING" id="670155.SAMN04488001_1240"/>
<feature type="transmembrane region" description="Helical" evidence="8">
    <location>
        <begin position="206"/>
        <end position="225"/>
    </location>
</feature>
<dbReference type="Pfam" id="PF01925">
    <property type="entry name" value="TauE"/>
    <property type="match status" value="1"/>
</dbReference>
<feature type="transmembrane region" description="Helical" evidence="8">
    <location>
        <begin position="12"/>
        <end position="30"/>
    </location>
</feature>
<evidence type="ECO:0000256" key="2">
    <source>
        <dbReference type="ARBA" id="ARBA00009142"/>
    </source>
</evidence>
<evidence type="ECO:0000256" key="6">
    <source>
        <dbReference type="ARBA" id="ARBA00022989"/>
    </source>
</evidence>
<keyword evidence="4 8" id="KW-1003">Cell membrane</keyword>